<dbReference type="InterPro" id="IPR000276">
    <property type="entry name" value="GPCR_Rhodpsn"/>
</dbReference>
<accession>A7SS08</accession>
<evidence type="ECO:0000256" key="4">
    <source>
        <dbReference type="ARBA" id="ARBA00022989"/>
    </source>
</evidence>
<dbReference type="CDD" id="cd00637">
    <property type="entry name" value="7tm_classA_rhodopsin-like"/>
    <property type="match status" value="1"/>
</dbReference>
<dbReference type="eggNOG" id="KOG3656">
    <property type="taxonomic scope" value="Eukaryota"/>
</dbReference>
<evidence type="ECO:0000313" key="14">
    <source>
        <dbReference type="Proteomes" id="UP000001593"/>
    </source>
</evidence>
<dbReference type="GO" id="GO:0007186">
    <property type="term" value="P:G protein-coupled receptor signaling pathway"/>
    <property type="evidence" value="ECO:0000318"/>
    <property type="project" value="GO_Central"/>
</dbReference>
<dbReference type="Pfam" id="PF00001">
    <property type="entry name" value="7tm_1"/>
    <property type="match status" value="1"/>
</dbReference>
<evidence type="ECO:0000259" key="12">
    <source>
        <dbReference type="PROSITE" id="PS50262"/>
    </source>
</evidence>
<dbReference type="OrthoDB" id="5971811at2759"/>
<sequence length="337" mass="38373">MTLTIVNFSNQSYPSSLPKSSLFGWLSAFLLLSLAILLSNLATIVTFLINNHLRRLSMYCLINLAFADATHGLISIFWYLVYMDHMGDFLFGFKLTGNGLNLVAGMINTSTLVLSLISLLLVSLDRVSATVTPFFHRSVTSSMYYRVFAFTWFASIILASLPSVFTTWEIYGHDIWFESIGKYVCVTSQVTIIFSYSAIFVKIRLQNKQHKNERIPEATLRAQRKERHLAMTLFIVTILSLMTWLPFIIHHEVDENGDTSQFYGPSEHNLELCTELIQLSNSFINPIVYLFRMKEFRRALFSLVRCSRANRVDASTGQPEPKNRTGIQTRQSGQTGT</sequence>
<evidence type="ECO:0000256" key="2">
    <source>
        <dbReference type="ARBA" id="ARBA00022475"/>
    </source>
</evidence>
<evidence type="ECO:0000256" key="5">
    <source>
        <dbReference type="ARBA" id="ARBA00023040"/>
    </source>
</evidence>
<keyword evidence="8" id="KW-0325">Glycoprotein</keyword>
<evidence type="ECO:0000256" key="9">
    <source>
        <dbReference type="ARBA" id="ARBA00023224"/>
    </source>
</evidence>
<evidence type="ECO:0000256" key="10">
    <source>
        <dbReference type="SAM" id="MobiDB-lite"/>
    </source>
</evidence>
<keyword evidence="2" id="KW-1003">Cell membrane</keyword>
<name>A7SS08_NEMVE</name>
<evidence type="ECO:0000256" key="1">
    <source>
        <dbReference type="ARBA" id="ARBA00004651"/>
    </source>
</evidence>
<keyword evidence="9" id="KW-0807">Transducer</keyword>
<dbReference type="HOGENOM" id="CLU_009579_16_0_1"/>
<keyword evidence="7" id="KW-0675">Receptor</keyword>
<feature type="transmembrane region" description="Helical" evidence="11">
    <location>
        <begin position="22"/>
        <end position="49"/>
    </location>
</feature>
<dbReference type="KEGG" id="nve:5504713"/>
<feature type="transmembrane region" description="Helical" evidence="11">
    <location>
        <begin position="61"/>
        <end position="82"/>
    </location>
</feature>
<evidence type="ECO:0000256" key="11">
    <source>
        <dbReference type="SAM" id="Phobius"/>
    </source>
</evidence>
<organism evidence="13 14">
    <name type="scientific">Nematostella vectensis</name>
    <name type="common">Starlet sea anemone</name>
    <dbReference type="NCBI Taxonomy" id="45351"/>
    <lineage>
        <taxon>Eukaryota</taxon>
        <taxon>Metazoa</taxon>
        <taxon>Cnidaria</taxon>
        <taxon>Anthozoa</taxon>
        <taxon>Hexacorallia</taxon>
        <taxon>Actiniaria</taxon>
        <taxon>Edwardsiidae</taxon>
        <taxon>Nematostella</taxon>
    </lineage>
</organism>
<dbReference type="GO" id="GO:0001609">
    <property type="term" value="F:G protein-coupled adenosine receptor activity"/>
    <property type="evidence" value="ECO:0000318"/>
    <property type="project" value="GO_Central"/>
</dbReference>
<evidence type="ECO:0000256" key="6">
    <source>
        <dbReference type="ARBA" id="ARBA00023136"/>
    </source>
</evidence>
<keyword evidence="4 11" id="KW-1133">Transmembrane helix</keyword>
<proteinExistence type="predicted"/>
<feature type="compositionally biased region" description="Polar residues" evidence="10">
    <location>
        <begin position="325"/>
        <end position="337"/>
    </location>
</feature>
<reference evidence="13 14" key="1">
    <citation type="journal article" date="2007" name="Science">
        <title>Sea anemone genome reveals ancestral eumetazoan gene repertoire and genomic organization.</title>
        <authorList>
            <person name="Putnam N.H."/>
            <person name="Srivastava M."/>
            <person name="Hellsten U."/>
            <person name="Dirks B."/>
            <person name="Chapman J."/>
            <person name="Salamov A."/>
            <person name="Terry A."/>
            <person name="Shapiro H."/>
            <person name="Lindquist E."/>
            <person name="Kapitonov V.V."/>
            <person name="Jurka J."/>
            <person name="Genikhovich G."/>
            <person name="Grigoriev I.V."/>
            <person name="Lucas S.M."/>
            <person name="Steele R.E."/>
            <person name="Finnerty J.R."/>
            <person name="Technau U."/>
            <person name="Martindale M.Q."/>
            <person name="Rokhsar D.S."/>
        </authorList>
    </citation>
    <scope>NUCLEOTIDE SEQUENCE [LARGE SCALE GENOMIC DNA]</scope>
    <source>
        <strain evidence="14">CH2 X CH6</strain>
    </source>
</reference>
<feature type="transmembrane region" description="Helical" evidence="11">
    <location>
        <begin position="102"/>
        <end position="122"/>
    </location>
</feature>
<keyword evidence="5" id="KW-0297">G-protein coupled receptor</keyword>
<feature type="region of interest" description="Disordered" evidence="10">
    <location>
        <begin position="312"/>
        <end position="337"/>
    </location>
</feature>
<dbReference type="InParanoid" id="A7SS08"/>
<protein>
    <recommendedName>
        <fullName evidence="12">G-protein coupled receptors family 1 profile domain-containing protein</fullName>
    </recommendedName>
</protein>
<feature type="transmembrane region" description="Helical" evidence="11">
    <location>
        <begin position="143"/>
        <end position="168"/>
    </location>
</feature>
<dbReference type="Proteomes" id="UP000001593">
    <property type="component" value="Unassembled WGS sequence"/>
</dbReference>
<dbReference type="AlphaFoldDB" id="A7SS08"/>
<dbReference type="SUPFAM" id="SSF81321">
    <property type="entry name" value="Family A G protein-coupled receptor-like"/>
    <property type="match status" value="1"/>
</dbReference>
<evidence type="ECO:0000256" key="7">
    <source>
        <dbReference type="ARBA" id="ARBA00023170"/>
    </source>
</evidence>
<dbReference type="FunCoup" id="A7SS08">
    <property type="interactions" value="33"/>
</dbReference>
<feature type="domain" description="G-protein coupled receptors family 1 profile" evidence="12">
    <location>
        <begin position="39"/>
        <end position="289"/>
    </location>
</feature>
<feature type="transmembrane region" description="Helical" evidence="11">
    <location>
        <begin position="229"/>
        <end position="249"/>
    </location>
</feature>
<keyword evidence="3 11" id="KW-0812">Transmembrane</keyword>
<dbReference type="EMBL" id="DS469770">
    <property type="protein sequence ID" value="EDO33506.1"/>
    <property type="molecule type" value="Genomic_DNA"/>
</dbReference>
<feature type="transmembrane region" description="Helical" evidence="11">
    <location>
        <begin position="180"/>
        <end position="201"/>
    </location>
</feature>
<keyword evidence="14" id="KW-1185">Reference proteome</keyword>
<dbReference type="PhylomeDB" id="A7SS08"/>
<dbReference type="PROSITE" id="PS50262">
    <property type="entry name" value="G_PROTEIN_RECEP_F1_2"/>
    <property type="match status" value="1"/>
</dbReference>
<gene>
    <name evidence="13" type="ORF">NEMVEDRAFT_v1g216552</name>
</gene>
<dbReference type="PANTHER" id="PTHR24246:SF27">
    <property type="entry name" value="ADENOSINE RECEPTOR, ISOFORM A"/>
    <property type="match status" value="1"/>
</dbReference>
<evidence type="ECO:0000256" key="8">
    <source>
        <dbReference type="ARBA" id="ARBA00023180"/>
    </source>
</evidence>
<dbReference type="InterPro" id="IPR017452">
    <property type="entry name" value="GPCR_Rhodpsn_7TM"/>
</dbReference>
<evidence type="ECO:0000256" key="3">
    <source>
        <dbReference type="ARBA" id="ARBA00022692"/>
    </source>
</evidence>
<dbReference type="PANTHER" id="PTHR24246">
    <property type="entry name" value="OLFACTORY RECEPTOR AND ADENOSINE RECEPTOR"/>
    <property type="match status" value="1"/>
</dbReference>
<evidence type="ECO:0000313" key="13">
    <source>
        <dbReference type="EMBL" id="EDO33506.1"/>
    </source>
</evidence>
<keyword evidence="6 11" id="KW-0472">Membrane</keyword>
<dbReference type="PRINTS" id="PR00237">
    <property type="entry name" value="GPCRRHODOPSN"/>
</dbReference>
<dbReference type="OMA" id="IHHEVDE"/>
<dbReference type="Gene3D" id="1.20.1070.10">
    <property type="entry name" value="Rhodopsin 7-helix transmembrane proteins"/>
    <property type="match status" value="1"/>
</dbReference>
<comment type="subcellular location">
    <subcellularLocation>
        <location evidence="1">Cell membrane</location>
        <topology evidence="1">Multi-pass membrane protein</topology>
    </subcellularLocation>
</comment>
<dbReference type="GO" id="GO:0005886">
    <property type="term" value="C:plasma membrane"/>
    <property type="evidence" value="ECO:0000318"/>
    <property type="project" value="GO_Central"/>
</dbReference>